<comment type="subcellular location">
    <subcellularLocation>
        <location evidence="2">Cell outer membrane</location>
    </subcellularLocation>
</comment>
<evidence type="ECO:0000259" key="3">
    <source>
        <dbReference type="Pfam" id="PF00593"/>
    </source>
</evidence>
<keyword evidence="2" id="KW-0472">Membrane</keyword>
<name>A0ABW4IF65_9SPHI</name>
<keyword evidence="1" id="KW-0732">Signal</keyword>
<dbReference type="SUPFAM" id="SSF56935">
    <property type="entry name" value="Porins"/>
    <property type="match status" value="1"/>
</dbReference>
<proteinExistence type="inferred from homology"/>
<dbReference type="PANTHER" id="PTHR30069">
    <property type="entry name" value="TONB-DEPENDENT OUTER MEMBRANE RECEPTOR"/>
    <property type="match status" value="1"/>
</dbReference>
<sequence length="932" mass="107004">MIKHFFTHLLFFTYIVTSFNSFSQPVQTAHALKVFIFSSVDKTPIDVASAELQMGNKKYRSQSNQYGIIQFANLPAGKYFINISCIGFKQDITEISLSKDQTLNIFLQPDEQKLQQVTITASESKNLSTSSIIDKKAMSHLQPSSFTDLLELLPGGRSIDPKLTQMNQIKLREVGLSSSQYDFSSLGTSFYMDGMLMNTSGNMQISTNYTTSAANDNITAANRGVDMRTISTDQIEKVEIIRGIPSAEYGDLISGVILIERKKGESPYLSRFKADGFSKSIYIGKGFSFPKSRQTFNIDLSYLNSKQNPTNNFLSYKRVNTSLRTSKVWNERKTTYTLSNNLDYSTNIDNKRVDPENGYALTDSYNSKYHDIGLSNELNVKFSNSNVWKSLNFKSSINYTYSFVDEVKFIQTKSVSVLTNSLEAGDHYAKYALPNYVSELEIEGKPLNIYLKASTALRLKHGLFNHNLAFGSDYRYTKNFGKGQVYDLDKPTYYTQTGTMSVRPRAFSDIPAMNNLSFYAEDKLIAKIDKHILEAAIGARANALIGMNNSYTIANKLYIDPRINSRWHLPKVMVNEKPLLLTIGAGYGIHTKFPTLDQLYPTKNYKDFIQLNYYHNNPEYRTAHVKTYITDATNFNLKPITNNKWEISSDINYNRYRLTVTYFNEITNSGFRNQSEYHNFNYRLYDINSIDATTITQKPVVEDFQYKELNEFYAYTMVTNGGKLIKKGLEYTLQTPRFEQLYNARFTINGAWFQNIYTNSMPVNKVINSNFLDSKGLQRQYVGLYNDDDGYYRSSFNTNAVVDTYLPQLGLTLSSAFQSLWFSKRKNQWKSGTPYAYKDINGNIYPFTSESEKSADLKPLIQDYSRTDFEMRTVPIDLRINFKATKEFKNKAEISMFVNRIFMYVPNYRENNIIIIREIEAPYFGMELKLTL</sequence>
<dbReference type="InterPro" id="IPR037066">
    <property type="entry name" value="Plug_dom_sf"/>
</dbReference>
<protein>
    <submittedName>
        <fullName evidence="5">TonB-dependent receptor domain-containing protein</fullName>
    </submittedName>
</protein>
<dbReference type="Gene3D" id="2.170.130.10">
    <property type="entry name" value="TonB-dependent receptor, plug domain"/>
    <property type="match status" value="1"/>
</dbReference>
<dbReference type="Pfam" id="PF00593">
    <property type="entry name" value="TonB_dep_Rec_b-barrel"/>
    <property type="match status" value="1"/>
</dbReference>
<dbReference type="RefSeq" id="WP_379662992.1">
    <property type="nucleotide sequence ID" value="NZ_JBHUDG010000018.1"/>
</dbReference>
<accession>A0ABW4IF65</accession>
<dbReference type="Proteomes" id="UP001597118">
    <property type="component" value="Unassembled WGS sequence"/>
</dbReference>
<gene>
    <name evidence="5" type="ORF">ACFSAH_12060</name>
</gene>
<keyword evidence="5" id="KW-0675">Receptor</keyword>
<dbReference type="InterPro" id="IPR008969">
    <property type="entry name" value="CarboxyPept-like_regulatory"/>
</dbReference>
<comment type="similarity">
    <text evidence="2">Belongs to the TonB-dependent receptor family.</text>
</comment>
<evidence type="ECO:0000259" key="4">
    <source>
        <dbReference type="Pfam" id="PF07715"/>
    </source>
</evidence>
<dbReference type="InterPro" id="IPR039426">
    <property type="entry name" value="TonB-dep_rcpt-like"/>
</dbReference>
<organism evidence="5 6">
    <name type="scientific">Pseudopedobacter beijingensis</name>
    <dbReference type="NCBI Taxonomy" id="1207056"/>
    <lineage>
        <taxon>Bacteria</taxon>
        <taxon>Pseudomonadati</taxon>
        <taxon>Bacteroidota</taxon>
        <taxon>Sphingobacteriia</taxon>
        <taxon>Sphingobacteriales</taxon>
        <taxon>Sphingobacteriaceae</taxon>
        <taxon>Pseudopedobacter</taxon>
    </lineage>
</organism>
<feature type="domain" description="TonB-dependent receptor-like beta-barrel" evidence="3">
    <location>
        <begin position="323"/>
        <end position="742"/>
    </location>
</feature>
<evidence type="ECO:0000256" key="1">
    <source>
        <dbReference type="ARBA" id="ARBA00022729"/>
    </source>
</evidence>
<dbReference type="SUPFAM" id="SSF49464">
    <property type="entry name" value="Carboxypeptidase regulatory domain-like"/>
    <property type="match status" value="1"/>
</dbReference>
<keyword evidence="6" id="KW-1185">Reference proteome</keyword>
<reference evidence="6" key="1">
    <citation type="journal article" date="2019" name="Int. J. Syst. Evol. Microbiol.">
        <title>The Global Catalogue of Microorganisms (GCM) 10K type strain sequencing project: providing services to taxonomists for standard genome sequencing and annotation.</title>
        <authorList>
            <consortium name="The Broad Institute Genomics Platform"/>
            <consortium name="The Broad Institute Genome Sequencing Center for Infectious Disease"/>
            <person name="Wu L."/>
            <person name="Ma J."/>
        </authorList>
    </citation>
    <scope>NUCLEOTIDE SEQUENCE [LARGE SCALE GENOMIC DNA]</scope>
    <source>
        <strain evidence="6">CCUG 53762</strain>
    </source>
</reference>
<evidence type="ECO:0000313" key="5">
    <source>
        <dbReference type="EMBL" id="MFD1630617.1"/>
    </source>
</evidence>
<dbReference type="InterPro" id="IPR012910">
    <property type="entry name" value="Plug_dom"/>
</dbReference>
<dbReference type="Pfam" id="PF07715">
    <property type="entry name" value="Plug"/>
    <property type="match status" value="1"/>
</dbReference>
<feature type="domain" description="TonB-dependent receptor plug" evidence="4">
    <location>
        <begin position="127"/>
        <end position="255"/>
    </location>
</feature>
<dbReference type="PANTHER" id="PTHR30069:SF29">
    <property type="entry name" value="HEMOGLOBIN AND HEMOGLOBIN-HAPTOGLOBIN-BINDING PROTEIN 1-RELATED"/>
    <property type="match status" value="1"/>
</dbReference>
<keyword evidence="2" id="KW-0798">TonB box</keyword>
<dbReference type="InterPro" id="IPR000531">
    <property type="entry name" value="Beta-barrel_TonB"/>
</dbReference>
<evidence type="ECO:0000313" key="6">
    <source>
        <dbReference type="Proteomes" id="UP001597118"/>
    </source>
</evidence>
<dbReference type="EMBL" id="JBHUDG010000018">
    <property type="protein sequence ID" value="MFD1630617.1"/>
    <property type="molecule type" value="Genomic_DNA"/>
</dbReference>
<comment type="caution">
    <text evidence="5">The sequence shown here is derived from an EMBL/GenBank/DDBJ whole genome shotgun (WGS) entry which is preliminary data.</text>
</comment>
<evidence type="ECO:0000256" key="2">
    <source>
        <dbReference type="RuleBase" id="RU003357"/>
    </source>
</evidence>